<dbReference type="OrthoDB" id="9801938at2"/>
<dbReference type="RefSeq" id="WP_096603071.1">
    <property type="nucleotide sequence ID" value="NZ_OBEN01000011.1"/>
</dbReference>
<feature type="binding site" evidence="4">
    <location>
        <begin position="6"/>
        <end position="10"/>
    </location>
    <ligand>
        <name>ATP</name>
        <dbReference type="ChEBI" id="CHEBI:30616"/>
    </ligand>
</feature>
<dbReference type="NCBIfam" id="TIGR02727">
    <property type="entry name" value="MTHFS_bact"/>
    <property type="match status" value="1"/>
</dbReference>
<reference evidence="7" key="1">
    <citation type="submission" date="2017-09" db="EMBL/GenBank/DDBJ databases">
        <authorList>
            <person name="Varghese N."/>
            <person name="Submissions S."/>
        </authorList>
    </citation>
    <scope>NUCLEOTIDE SEQUENCE [LARGE SCALE GENOMIC DNA]</scope>
    <source>
        <strain evidence="7">DSM 2913</strain>
    </source>
</reference>
<evidence type="ECO:0000256" key="1">
    <source>
        <dbReference type="ARBA" id="ARBA00010638"/>
    </source>
</evidence>
<dbReference type="GO" id="GO:0030272">
    <property type="term" value="F:5-formyltetrahydrofolate cyclo-ligase activity"/>
    <property type="evidence" value="ECO:0007669"/>
    <property type="project" value="UniProtKB-EC"/>
</dbReference>
<dbReference type="GO" id="GO:0035999">
    <property type="term" value="P:tetrahydrofolate interconversion"/>
    <property type="evidence" value="ECO:0007669"/>
    <property type="project" value="TreeGrafter"/>
</dbReference>
<comment type="cofactor">
    <cofactor evidence="5">
        <name>Mg(2+)</name>
        <dbReference type="ChEBI" id="CHEBI:18420"/>
    </cofactor>
</comment>
<keyword evidence="6" id="KW-0436">Ligase</keyword>
<dbReference type="InterPro" id="IPR002698">
    <property type="entry name" value="FTHF_cligase"/>
</dbReference>
<name>A0A285P828_9AQUI</name>
<dbReference type="PANTHER" id="PTHR23407:SF1">
    <property type="entry name" value="5-FORMYLTETRAHYDROFOLATE CYCLO-LIGASE"/>
    <property type="match status" value="1"/>
</dbReference>
<evidence type="ECO:0000256" key="2">
    <source>
        <dbReference type="ARBA" id="ARBA00022741"/>
    </source>
</evidence>
<keyword evidence="5" id="KW-0479">Metal-binding</keyword>
<dbReference type="SUPFAM" id="SSF100950">
    <property type="entry name" value="NagB/RpiA/CoA transferase-like"/>
    <property type="match status" value="1"/>
</dbReference>
<evidence type="ECO:0000256" key="3">
    <source>
        <dbReference type="ARBA" id="ARBA00022840"/>
    </source>
</evidence>
<dbReference type="EMBL" id="OBEN01000011">
    <property type="protein sequence ID" value="SNZ16296.1"/>
    <property type="molecule type" value="Genomic_DNA"/>
</dbReference>
<feature type="binding site" evidence="4">
    <location>
        <begin position="132"/>
        <end position="140"/>
    </location>
    <ligand>
        <name>ATP</name>
        <dbReference type="ChEBI" id="CHEBI:30616"/>
    </ligand>
</feature>
<keyword evidence="5" id="KW-0460">Magnesium</keyword>
<comment type="catalytic activity">
    <reaction evidence="5">
        <text>(6S)-5-formyl-5,6,7,8-tetrahydrofolate + ATP = (6R)-5,10-methenyltetrahydrofolate + ADP + phosphate</text>
        <dbReference type="Rhea" id="RHEA:10488"/>
        <dbReference type="ChEBI" id="CHEBI:30616"/>
        <dbReference type="ChEBI" id="CHEBI:43474"/>
        <dbReference type="ChEBI" id="CHEBI:57455"/>
        <dbReference type="ChEBI" id="CHEBI:57457"/>
        <dbReference type="ChEBI" id="CHEBI:456216"/>
        <dbReference type="EC" id="6.3.3.2"/>
    </reaction>
</comment>
<evidence type="ECO:0000313" key="7">
    <source>
        <dbReference type="Proteomes" id="UP000218627"/>
    </source>
</evidence>
<keyword evidence="7" id="KW-1185">Reference proteome</keyword>
<dbReference type="InterPro" id="IPR024185">
    <property type="entry name" value="FTHF_cligase-like_sf"/>
</dbReference>
<dbReference type="Proteomes" id="UP000218627">
    <property type="component" value="Unassembled WGS sequence"/>
</dbReference>
<dbReference type="Pfam" id="PF01812">
    <property type="entry name" value="5-FTHF_cyc-lig"/>
    <property type="match status" value="1"/>
</dbReference>
<gene>
    <name evidence="6" type="ORF">SAMN06265353_1549</name>
</gene>
<accession>A0A285P828</accession>
<dbReference type="PANTHER" id="PTHR23407">
    <property type="entry name" value="ATPASE INHIBITOR/5-FORMYLTETRAHYDROFOLATE CYCLO-LIGASE"/>
    <property type="match status" value="1"/>
</dbReference>
<proteinExistence type="inferred from homology"/>
<dbReference type="PIRSF" id="PIRSF006806">
    <property type="entry name" value="FTHF_cligase"/>
    <property type="match status" value="1"/>
</dbReference>
<sequence>MKLLKKSELRKEFLNKRDTLTEEERSIYSEKIKAKLKSLKEFKEAKNILLYCPIRKEPDLTSLIWESLSLKKRVLLPKVEGQELKLYSITSQEQIKPGSFCIPEPMGGKEFSPYEVELAIVPGVVFDERGYRIGFGRGYYDRLLQKIMGVKIGVAYSFQVVQEIPTDEWDQPVDVLVTESYILKGGKRYEC</sequence>
<dbReference type="InterPro" id="IPR037171">
    <property type="entry name" value="NagB/RpiA_transferase-like"/>
</dbReference>
<evidence type="ECO:0000256" key="4">
    <source>
        <dbReference type="PIRSR" id="PIRSR006806-1"/>
    </source>
</evidence>
<protein>
    <recommendedName>
        <fullName evidence="5">5-formyltetrahydrofolate cyclo-ligase</fullName>
        <ecNumber evidence="5">6.3.3.2</ecNumber>
    </recommendedName>
</protein>
<dbReference type="EC" id="6.3.3.2" evidence="5"/>
<dbReference type="AlphaFoldDB" id="A0A285P828"/>
<dbReference type="Gene3D" id="3.40.50.10420">
    <property type="entry name" value="NagB/RpiA/CoA transferase-like"/>
    <property type="match status" value="1"/>
</dbReference>
<dbReference type="GO" id="GO:0009396">
    <property type="term" value="P:folic acid-containing compound biosynthetic process"/>
    <property type="evidence" value="ECO:0007669"/>
    <property type="project" value="TreeGrafter"/>
</dbReference>
<comment type="similarity">
    <text evidence="1 5">Belongs to the 5-formyltetrahydrofolate cyclo-ligase family.</text>
</comment>
<evidence type="ECO:0000313" key="6">
    <source>
        <dbReference type="EMBL" id="SNZ16296.1"/>
    </source>
</evidence>
<dbReference type="GO" id="GO:0046872">
    <property type="term" value="F:metal ion binding"/>
    <property type="evidence" value="ECO:0007669"/>
    <property type="project" value="UniProtKB-KW"/>
</dbReference>
<keyword evidence="2 4" id="KW-0547">Nucleotide-binding</keyword>
<feature type="binding site" evidence="4">
    <location>
        <position position="57"/>
    </location>
    <ligand>
        <name>substrate</name>
    </ligand>
</feature>
<dbReference type="GO" id="GO:0005524">
    <property type="term" value="F:ATP binding"/>
    <property type="evidence" value="ECO:0007669"/>
    <property type="project" value="UniProtKB-KW"/>
</dbReference>
<keyword evidence="3 4" id="KW-0067">ATP-binding</keyword>
<evidence type="ECO:0000256" key="5">
    <source>
        <dbReference type="RuleBase" id="RU361279"/>
    </source>
</evidence>
<organism evidence="6 7">
    <name type="scientific">Hydrogenobacter hydrogenophilus</name>
    <dbReference type="NCBI Taxonomy" id="35835"/>
    <lineage>
        <taxon>Bacteria</taxon>
        <taxon>Pseudomonadati</taxon>
        <taxon>Aquificota</taxon>
        <taxon>Aquificia</taxon>
        <taxon>Aquificales</taxon>
        <taxon>Aquificaceae</taxon>
        <taxon>Hydrogenobacter</taxon>
    </lineage>
</organism>